<dbReference type="Pfam" id="PF26571">
    <property type="entry name" value="VldE"/>
    <property type="match status" value="1"/>
</dbReference>
<dbReference type="AlphaFoldDB" id="A0A839A6K4"/>
<feature type="chain" id="PRO_5033046321" evidence="2">
    <location>
        <begin position="26"/>
        <end position="416"/>
    </location>
</feature>
<evidence type="ECO:0000259" key="3">
    <source>
        <dbReference type="PROSITE" id="PS51782"/>
    </source>
</evidence>
<dbReference type="CDD" id="cd00118">
    <property type="entry name" value="LysM"/>
    <property type="match status" value="1"/>
</dbReference>
<dbReference type="Pfam" id="PF01476">
    <property type="entry name" value="LysM"/>
    <property type="match status" value="1"/>
</dbReference>
<evidence type="ECO:0000313" key="5">
    <source>
        <dbReference type="Proteomes" id="UP000571018"/>
    </source>
</evidence>
<feature type="signal peptide" evidence="2">
    <location>
        <begin position="1"/>
        <end position="25"/>
    </location>
</feature>
<dbReference type="Proteomes" id="UP000571018">
    <property type="component" value="Unassembled WGS sequence"/>
</dbReference>
<dbReference type="Gene3D" id="3.10.350.10">
    <property type="entry name" value="LysM domain"/>
    <property type="match status" value="1"/>
</dbReference>
<sequence length="416" mass="46527">MKFTRKLWIGSAVAALLSNGSFVLAQDAWQARQLNEVLEDIIIDEYNRITYTVQVGDTLSVIAEAMDIPLDDLAYINDIEDVDLIFPETILTAQLDAYDRVESLEVESPDGEILEFEIPVNLSPVTEVEEVQTEEVVEEAPLTEDVESTSYSIGGPTNTEADFNETIIEEVPVWVATETVAAEEVVTEEVVEEVAVVEETPIVEEVPVVEETPGVEEVPVVEETPVYEEVVEEVAVEEPVYETDLTVEEGSQSWEIVEEVPAYEDAETEMPEEVYEDVYEEVVTEEDIVVEEPVYEEEVAYDPMSNPQNAGLQPHAAEFKEEVAAIYGIDSFSLYRPGDSQDHGAGLAVDFMVPVGSQSGDDVANYSISNMAENNISYVIWEQQIYGSWNNQWEWMEDRGSVTANHYDHVHVSFNP</sequence>
<evidence type="ECO:0000256" key="1">
    <source>
        <dbReference type="SAM" id="MobiDB-lite"/>
    </source>
</evidence>
<comment type="caution">
    <text evidence="4">The sequence shown here is derived from an EMBL/GenBank/DDBJ whole genome shotgun (WGS) entry which is preliminary data.</text>
</comment>
<feature type="compositionally biased region" description="Acidic residues" evidence="1">
    <location>
        <begin position="135"/>
        <end position="147"/>
    </location>
</feature>
<dbReference type="InterPro" id="IPR036779">
    <property type="entry name" value="LysM_dom_sf"/>
</dbReference>
<name>A0A839A6K4_9LACT</name>
<dbReference type="SMART" id="SM00257">
    <property type="entry name" value="LysM"/>
    <property type="match status" value="1"/>
</dbReference>
<proteinExistence type="predicted"/>
<keyword evidence="5" id="KW-1185">Reference proteome</keyword>
<dbReference type="RefSeq" id="WP_218931570.1">
    <property type="nucleotide sequence ID" value="NZ_JACAOA010000026.1"/>
</dbReference>
<protein>
    <submittedName>
        <fullName evidence="4">LysM peptidoglycan-binding domain-containing protein</fullName>
    </submittedName>
</protein>
<organism evidence="4 5">
    <name type="scientific">Ruoffia halotolerans</name>
    <dbReference type="NCBI Taxonomy" id="2748684"/>
    <lineage>
        <taxon>Bacteria</taxon>
        <taxon>Bacillati</taxon>
        <taxon>Bacillota</taxon>
        <taxon>Bacilli</taxon>
        <taxon>Lactobacillales</taxon>
        <taxon>Aerococcaceae</taxon>
        <taxon>Ruoffia</taxon>
    </lineage>
</organism>
<accession>A0A839A6K4</accession>
<dbReference type="EMBL" id="JACAOA010000026">
    <property type="protein sequence ID" value="MBA5729906.1"/>
    <property type="molecule type" value="Genomic_DNA"/>
</dbReference>
<gene>
    <name evidence="4" type="ORF">HW423_08930</name>
</gene>
<feature type="domain" description="LysM" evidence="3">
    <location>
        <begin position="49"/>
        <end position="93"/>
    </location>
</feature>
<feature type="compositionally biased region" description="Polar residues" evidence="1">
    <location>
        <begin position="148"/>
        <end position="160"/>
    </location>
</feature>
<dbReference type="InterPro" id="IPR058593">
    <property type="entry name" value="ARB_07466-like_C"/>
</dbReference>
<dbReference type="PROSITE" id="PS51782">
    <property type="entry name" value="LYSM"/>
    <property type="match status" value="1"/>
</dbReference>
<evidence type="ECO:0000256" key="2">
    <source>
        <dbReference type="SAM" id="SignalP"/>
    </source>
</evidence>
<dbReference type="InterPro" id="IPR018392">
    <property type="entry name" value="LysM"/>
</dbReference>
<keyword evidence="2" id="KW-0732">Signal</keyword>
<reference evidence="4 5" key="1">
    <citation type="submission" date="2020-06" db="EMBL/GenBank/DDBJ databases">
        <title>Reclassification of Facklamia ignava, Facklamia soureckii and Facklami tabacinasalis as Falseniella iganva gen. nov., comb. nov., Hutsoniella ignava gen. nov., comb. nov., and Ruoffia tabacinasalis gen. nov., comb. nov and description of Ruoffia haltotolerans sp. nov., isolated from hypersaline Inland Sea of Qatar.</title>
        <authorList>
            <person name="Fotedar R."/>
            <person name="Sankaranarayanan K."/>
            <person name="Lawson P."/>
            <person name="Caldwell M."/>
            <person name="Zeyara A."/>
            <person name="Al Malki A."/>
            <person name="Ali M."/>
        </authorList>
    </citation>
    <scope>NUCLEOTIDE SEQUENCE [LARGE SCALE GENOMIC DNA]</scope>
    <source>
        <strain evidence="4 5">INB8</strain>
    </source>
</reference>
<evidence type="ECO:0000313" key="4">
    <source>
        <dbReference type="EMBL" id="MBA5729906.1"/>
    </source>
</evidence>
<feature type="region of interest" description="Disordered" evidence="1">
    <location>
        <begin position="135"/>
        <end position="160"/>
    </location>
</feature>
<dbReference type="SUPFAM" id="SSF54106">
    <property type="entry name" value="LysM domain"/>
    <property type="match status" value="1"/>
</dbReference>